<accession>A0A8K0JAR1</accession>
<dbReference type="PANTHER" id="PTHR15665">
    <property type="entry name" value="ASTEROID PROTEIN"/>
    <property type="match status" value="1"/>
</dbReference>
<reference evidence="3" key="1">
    <citation type="journal article" date="2020" name="bioRxiv">
        <title>Whole genome comparisons of ergot fungi reveals the divergence and evolution of species within the genus Claviceps are the result of varying mechanisms driving genome evolution and host range expansion.</title>
        <authorList>
            <person name="Wyka S.A."/>
            <person name="Mondo S.J."/>
            <person name="Liu M."/>
            <person name="Dettman J."/>
            <person name="Nalam V."/>
            <person name="Broders K.D."/>
        </authorList>
    </citation>
    <scope>NUCLEOTIDE SEQUENCE</scope>
    <source>
        <strain evidence="3">CCC 489</strain>
    </source>
</reference>
<sequence>MISRSIFFDGYLPDAKLDVRTDRMNRLYTKLEDLYESNLHGCPASYVTQEAAGPDLKLFEDVTAGDRLVNPSFLVPSVIDALKNHEKYQSVTQLVPGEADQFCADDVCEQGGTVLTSDSDLLARNLGHGRVAFFGDLRENDSSKITFKSFVPEKIFETIGLKYPEKALQLAYERQISPRAKFSEIVLRSSRDLSPSAGYLVFQSRYASLTSSSLWKSGKCKLPSLKYSDPRLSEMMLNFHLLRQEESTPLPVRMFLPTLLESPALKSAWDPSTCIRQLAYSLVRYSTITGDDHSVQEFRRIENLPSKGRKIPLLPLSLIKHRMEEIVSCGTKLKSFYNCGDYQFWIALGIAMEMLDSQRQGVAPVALHIYERSRDLHPPSTSTHVSWDDIHIYAQIQGILYSFRILQQVLDSVEEQSLKEAIVGHEDVCSILKQLTPVAHFPNFHDSLEATKDLCQKKVLENITGTLGTTHGEGLQFGGNNSHTENEAVDQNSSVNCTQSSSRSLFRNNMFSSLFID</sequence>
<feature type="domain" description="Asteroid" evidence="2">
    <location>
        <begin position="71"/>
        <end position="306"/>
    </location>
</feature>
<organism evidence="3 4">
    <name type="scientific">Claviceps africana</name>
    <dbReference type="NCBI Taxonomy" id="83212"/>
    <lineage>
        <taxon>Eukaryota</taxon>
        <taxon>Fungi</taxon>
        <taxon>Dikarya</taxon>
        <taxon>Ascomycota</taxon>
        <taxon>Pezizomycotina</taxon>
        <taxon>Sordariomycetes</taxon>
        <taxon>Hypocreomycetidae</taxon>
        <taxon>Hypocreales</taxon>
        <taxon>Clavicipitaceae</taxon>
        <taxon>Claviceps</taxon>
    </lineage>
</organism>
<dbReference type="AlphaFoldDB" id="A0A8K0JAR1"/>
<gene>
    <name evidence="3" type="ORF">E4U42_007764</name>
</gene>
<dbReference type="Proteomes" id="UP000811619">
    <property type="component" value="Unassembled WGS sequence"/>
</dbReference>
<comment type="caution">
    <text evidence="3">The sequence shown here is derived from an EMBL/GenBank/DDBJ whole genome shotgun (WGS) entry which is preliminary data.</text>
</comment>
<dbReference type="InterPro" id="IPR029060">
    <property type="entry name" value="PIN-like_dom_sf"/>
</dbReference>
<dbReference type="InterPro" id="IPR039436">
    <property type="entry name" value="Asteroid_dom"/>
</dbReference>
<keyword evidence="4" id="KW-1185">Reference proteome</keyword>
<protein>
    <recommendedName>
        <fullName evidence="2">Asteroid domain-containing protein</fullName>
    </recommendedName>
</protein>
<evidence type="ECO:0000256" key="1">
    <source>
        <dbReference type="ARBA" id="ARBA00007398"/>
    </source>
</evidence>
<dbReference type="InterPro" id="IPR026832">
    <property type="entry name" value="Asteroid"/>
</dbReference>
<proteinExistence type="inferred from homology"/>
<dbReference type="OrthoDB" id="5297549at2759"/>
<comment type="similarity">
    <text evidence="1">Belongs to the asteroid family.</text>
</comment>
<name>A0A8K0JAR1_9HYPO</name>
<evidence type="ECO:0000313" key="4">
    <source>
        <dbReference type="Proteomes" id="UP000811619"/>
    </source>
</evidence>
<evidence type="ECO:0000313" key="3">
    <source>
        <dbReference type="EMBL" id="KAG5928897.1"/>
    </source>
</evidence>
<dbReference type="PANTHER" id="PTHR15665:SF1">
    <property type="entry name" value="PROTEIN ASTEROID HOMOLOG 1"/>
    <property type="match status" value="1"/>
</dbReference>
<dbReference type="EMBL" id="SRPY01000091">
    <property type="protein sequence ID" value="KAG5928897.1"/>
    <property type="molecule type" value="Genomic_DNA"/>
</dbReference>
<dbReference type="SUPFAM" id="SSF88723">
    <property type="entry name" value="PIN domain-like"/>
    <property type="match status" value="1"/>
</dbReference>
<evidence type="ECO:0000259" key="2">
    <source>
        <dbReference type="Pfam" id="PF12813"/>
    </source>
</evidence>
<dbReference type="Pfam" id="PF12813">
    <property type="entry name" value="XPG_I_2"/>
    <property type="match status" value="1"/>
</dbReference>